<accession>A0A940ICE7</accession>
<reference evidence="2" key="1">
    <citation type="submission" date="2020-10" db="EMBL/GenBank/DDBJ databases">
        <authorList>
            <person name="Gilroy R."/>
        </authorList>
    </citation>
    <scope>NUCLEOTIDE SEQUENCE</scope>
    <source>
        <strain evidence="2">B1-16210</strain>
    </source>
</reference>
<evidence type="ECO:0000313" key="2">
    <source>
        <dbReference type="EMBL" id="MBO8407657.1"/>
    </source>
</evidence>
<evidence type="ECO:0008006" key="4">
    <source>
        <dbReference type="Google" id="ProtNLM"/>
    </source>
</evidence>
<name>A0A940ICE7_9PROT</name>
<gene>
    <name evidence="2" type="ORF">IAC77_04340</name>
</gene>
<reference evidence="2" key="2">
    <citation type="journal article" date="2021" name="PeerJ">
        <title>Extensive microbial diversity within the chicken gut microbiome revealed by metagenomics and culture.</title>
        <authorList>
            <person name="Gilroy R."/>
            <person name="Ravi A."/>
            <person name="Getino M."/>
            <person name="Pursley I."/>
            <person name="Horton D.L."/>
            <person name="Alikhan N.F."/>
            <person name="Baker D."/>
            <person name="Gharbi K."/>
            <person name="Hall N."/>
            <person name="Watson M."/>
            <person name="Adriaenssens E.M."/>
            <person name="Foster-Nyarko E."/>
            <person name="Jarju S."/>
            <person name="Secka A."/>
            <person name="Antonio M."/>
            <person name="Oren A."/>
            <person name="Chaudhuri R.R."/>
            <person name="La Ragione R."/>
            <person name="Hildebrand F."/>
            <person name="Pallen M.J."/>
        </authorList>
    </citation>
    <scope>NUCLEOTIDE SEQUENCE</scope>
    <source>
        <strain evidence="2">B1-16210</strain>
    </source>
</reference>
<protein>
    <recommendedName>
        <fullName evidence="4">IncF plasmid conjugative transfer protein TraN</fullName>
    </recommendedName>
</protein>
<proteinExistence type="predicted"/>
<evidence type="ECO:0000256" key="1">
    <source>
        <dbReference type="SAM" id="SignalP"/>
    </source>
</evidence>
<comment type="caution">
    <text evidence="2">The sequence shown here is derived from an EMBL/GenBank/DDBJ whole genome shotgun (WGS) entry which is preliminary data.</text>
</comment>
<sequence>MKNILKLFFGLLILPLIAGTAFAAKINISHLKSSWGNPELGRCEGNTNVRNAVIGNNKNCRGNNRDDWCRLGDDYGVLMLIAREVNENGAYFCPTTVYGEKHGRGNSWTLYGDSSQGQGCFWACKKGFSGENCQSTTVLACDTEPVTRSTYDSYAMVREPEIEDYIPMFELNQYKNCRFDRSKFGEEHDQFLAVVDWLPSGHGVVVQPMSVRANMWEKGNWQAAIIAYVAGTSQVLCKNGYTVNSVGTDCVPLDEEKCAANEMCADWATVNFDEENMVKELSLTCVNTRGTTAGVQYRCKAPGYAFASVIDHTCTPCVESMRTGINPSNGTCVTCEIGEIFDATAPGYCAEATGFSQEQMQYGTGQNKNVELELQCWTIVDPDEYSNCVRGIEENLPSGVSRLSVTGGLPRFIPAAI</sequence>
<keyword evidence="1" id="KW-0732">Signal</keyword>
<feature type="signal peptide" evidence="1">
    <location>
        <begin position="1"/>
        <end position="23"/>
    </location>
</feature>
<dbReference type="EMBL" id="JADINE010000052">
    <property type="protein sequence ID" value="MBO8407657.1"/>
    <property type="molecule type" value="Genomic_DNA"/>
</dbReference>
<organism evidence="2 3">
    <name type="scientific">Candidatus Enterousia excrementavium</name>
    <dbReference type="NCBI Taxonomy" id="2840789"/>
    <lineage>
        <taxon>Bacteria</taxon>
        <taxon>Pseudomonadati</taxon>
        <taxon>Pseudomonadota</taxon>
        <taxon>Alphaproteobacteria</taxon>
        <taxon>Candidatus Enterousia</taxon>
    </lineage>
</organism>
<dbReference type="AlphaFoldDB" id="A0A940ICE7"/>
<evidence type="ECO:0000313" key="3">
    <source>
        <dbReference type="Proteomes" id="UP000721442"/>
    </source>
</evidence>
<feature type="chain" id="PRO_5038133420" description="IncF plasmid conjugative transfer protein TraN" evidence="1">
    <location>
        <begin position="24"/>
        <end position="417"/>
    </location>
</feature>
<dbReference type="Proteomes" id="UP000721442">
    <property type="component" value="Unassembled WGS sequence"/>
</dbReference>